<dbReference type="GO" id="GO:0046872">
    <property type="term" value="F:metal ion binding"/>
    <property type="evidence" value="ECO:0007669"/>
    <property type="project" value="UniProtKB-KW"/>
</dbReference>
<reference evidence="4" key="1">
    <citation type="submission" date="2019-03" db="EMBL/GenBank/DDBJ databases">
        <title>Complete genome sequence of enteropathogenic Citrobacter rodentium strain DBS100.</title>
        <authorList>
            <person name="Popov G."/>
            <person name="Fiebig A."/>
            <person name="Shideler S."/>
            <person name="Coombes B."/>
            <person name="Savchenko A."/>
        </authorList>
    </citation>
    <scope>NUCLEOTIDE SEQUENCE</scope>
    <source>
        <strain evidence="4">DBS100</strain>
    </source>
</reference>
<proteinExistence type="predicted"/>
<dbReference type="GO" id="GO:0016491">
    <property type="term" value="F:oxidoreductase activity"/>
    <property type="evidence" value="ECO:0007669"/>
    <property type="project" value="UniProtKB-KW"/>
</dbReference>
<dbReference type="Pfam" id="PF04166">
    <property type="entry name" value="PdxA"/>
    <property type="match status" value="1"/>
</dbReference>
<dbReference type="RefSeq" id="WP_012904738.1">
    <property type="nucleotide sequence ID" value="NZ_CAJTBI010000013.1"/>
</dbReference>
<dbReference type="PANTHER" id="PTHR30004:SF3">
    <property type="entry name" value="4-HYDROXYTHREONINE-4-PHOSPHATE DEHYDROGENASE 2-RELATED"/>
    <property type="match status" value="1"/>
</dbReference>
<dbReference type="PANTHER" id="PTHR30004">
    <property type="entry name" value="4-HYDROXYTHREONINE-4-PHOSPHATE DEHYDROGENASE"/>
    <property type="match status" value="1"/>
</dbReference>
<accession>A0A482PUY3</accession>
<dbReference type="SUPFAM" id="SSF53659">
    <property type="entry name" value="Isocitrate/Isopropylmalate dehydrogenase-like"/>
    <property type="match status" value="1"/>
</dbReference>
<dbReference type="Gene3D" id="3.40.718.10">
    <property type="entry name" value="Isopropylmalate Dehydrogenase"/>
    <property type="match status" value="1"/>
</dbReference>
<dbReference type="InterPro" id="IPR005255">
    <property type="entry name" value="PdxA_fam"/>
</dbReference>
<protein>
    <submittedName>
        <fullName evidence="4">4-hydroxythreonine-4-phosphate dehydrogenase PdxA</fullName>
    </submittedName>
</protein>
<dbReference type="OMA" id="TWQAFLI"/>
<organism evidence="4">
    <name type="scientific">Citrobacter rodentium</name>
    <dbReference type="NCBI Taxonomy" id="67825"/>
    <lineage>
        <taxon>Bacteria</taxon>
        <taxon>Pseudomonadati</taxon>
        <taxon>Pseudomonadota</taxon>
        <taxon>Gammaproteobacteria</taxon>
        <taxon>Enterobacterales</taxon>
        <taxon>Enterobacteriaceae</taxon>
        <taxon>Citrobacter</taxon>
    </lineage>
</organism>
<dbReference type="GO" id="GO:0051287">
    <property type="term" value="F:NAD binding"/>
    <property type="evidence" value="ECO:0007669"/>
    <property type="project" value="InterPro"/>
</dbReference>
<keyword evidence="2" id="KW-0560">Oxidoreductase</keyword>
<keyword evidence="1" id="KW-0479">Metal-binding</keyword>
<evidence type="ECO:0000256" key="2">
    <source>
        <dbReference type="ARBA" id="ARBA00023002"/>
    </source>
</evidence>
<gene>
    <name evidence="4" type="ORF">E2R62_24170</name>
</gene>
<keyword evidence="3" id="KW-0520">NAD</keyword>
<dbReference type="AlphaFoldDB" id="A0A482PUY3"/>
<dbReference type="EMBL" id="CP038008">
    <property type="protein sequence ID" value="QBY31606.1"/>
    <property type="molecule type" value="Genomic_DNA"/>
</dbReference>
<name>A0A482PUY3_CITRO</name>
<evidence type="ECO:0000313" key="4">
    <source>
        <dbReference type="EMBL" id="QBY31606.1"/>
    </source>
</evidence>
<evidence type="ECO:0000256" key="3">
    <source>
        <dbReference type="ARBA" id="ARBA00023027"/>
    </source>
</evidence>
<sequence length="348" mass="37844">MSLPVIAMVLGDPAGVGPELVAKVLSDRALLQKAHFILIADRDEMKKGMAIAGREFPWRDVAAPTTADLTVGEALLIHHRCSHPAPFEYGKATAQSGVYILETLKKALELTQSGLAQAICFAPLNKQAMHMGGLAFRDELHWFAHQLDWTPFCCEVNVVDNVWAGRATSHIPFRDIVSNLSIDGVLDTITLMHNTLRQAGFATPRIAVQALNPHGGENGLFGDEEQTIIRPAMEKARQQGINVFGPYPADTTWKAMQTEKLDAVVSMYHDQFATALKMLGFERGVTVQGGLPVPITTANHGTAYNLYGQNAATPSAFEQAVLLAIRMAKGSQQTRQIAPAPVAEEEKQ</sequence>
<evidence type="ECO:0000256" key="1">
    <source>
        <dbReference type="ARBA" id="ARBA00022723"/>
    </source>
</evidence>